<dbReference type="InterPro" id="IPR015422">
    <property type="entry name" value="PyrdxlP-dep_Trfase_small"/>
</dbReference>
<dbReference type="GO" id="GO:0000105">
    <property type="term" value="P:L-histidine biosynthetic process"/>
    <property type="evidence" value="ECO:0007669"/>
    <property type="project" value="UniProtKB-UniRule"/>
</dbReference>
<comment type="similarity">
    <text evidence="3 11">Belongs to the class-II pyridoxal-phosphate-dependent aminotransferase family. Histidinol-phosphate aminotransferase subfamily.</text>
</comment>
<evidence type="ECO:0000256" key="11">
    <source>
        <dbReference type="HAMAP-Rule" id="MF_01023"/>
    </source>
</evidence>
<organism evidence="13 14">
    <name type="scientific">Ahniella affigens</name>
    <dbReference type="NCBI Taxonomy" id="2021234"/>
    <lineage>
        <taxon>Bacteria</taxon>
        <taxon>Pseudomonadati</taxon>
        <taxon>Pseudomonadota</taxon>
        <taxon>Gammaproteobacteria</taxon>
        <taxon>Lysobacterales</taxon>
        <taxon>Rhodanobacteraceae</taxon>
        <taxon>Ahniella</taxon>
    </lineage>
</organism>
<dbReference type="RefSeq" id="WP_106890842.1">
    <property type="nucleotide sequence ID" value="NZ_CP027860.1"/>
</dbReference>
<proteinExistence type="inferred from homology"/>
<keyword evidence="8 11" id="KW-0663">Pyridoxal phosphate</keyword>
<dbReference type="AlphaFoldDB" id="A0A2P1PPZ8"/>
<evidence type="ECO:0000256" key="4">
    <source>
        <dbReference type="ARBA" id="ARBA00011738"/>
    </source>
</evidence>
<evidence type="ECO:0000256" key="10">
    <source>
        <dbReference type="ARBA" id="ARBA00047481"/>
    </source>
</evidence>
<dbReference type="InterPro" id="IPR015424">
    <property type="entry name" value="PyrdxlP-dep_Trfase"/>
</dbReference>
<dbReference type="GO" id="GO:0004400">
    <property type="term" value="F:histidinol-phosphate transaminase activity"/>
    <property type="evidence" value="ECO:0007669"/>
    <property type="project" value="UniProtKB-UniRule"/>
</dbReference>
<evidence type="ECO:0000256" key="3">
    <source>
        <dbReference type="ARBA" id="ARBA00007970"/>
    </source>
</evidence>
<evidence type="ECO:0000256" key="8">
    <source>
        <dbReference type="ARBA" id="ARBA00022898"/>
    </source>
</evidence>
<evidence type="ECO:0000259" key="12">
    <source>
        <dbReference type="Pfam" id="PF00155"/>
    </source>
</evidence>
<evidence type="ECO:0000256" key="1">
    <source>
        <dbReference type="ARBA" id="ARBA00001933"/>
    </source>
</evidence>
<keyword evidence="9 11" id="KW-0368">Histidine biosynthesis</keyword>
<reference evidence="13 14" key="1">
    <citation type="submission" date="2018-03" db="EMBL/GenBank/DDBJ databases">
        <title>Ahniella affigens gen. nov., sp. nov., a gammaproteobacterium isolated from sandy soil near a stream.</title>
        <authorList>
            <person name="Ko Y."/>
            <person name="Kim J.-H."/>
        </authorList>
    </citation>
    <scope>NUCLEOTIDE SEQUENCE [LARGE SCALE GENOMIC DNA]</scope>
    <source>
        <strain evidence="13 14">D13</strain>
    </source>
</reference>
<dbReference type="Gene3D" id="3.90.1150.10">
    <property type="entry name" value="Aspartate Aminotransferase, domain 1"/>
    <property type="match status" value="1"/>
</dbReference>
<dbReference type="EMBL" id="CP027860">
    <property type="protein sequence ID" value="AVP96917.1"/>
    <property type="molecule type" value="Genomic_DNA"/>
</dbReference>
<evidence type="ECO:0000256" key="6">
    <source>
        <dbReference type="ARBA" id="ARBA00022605"/>
    </source>
</evidence>
<dbReference type="NCBIfam" id="TIGR01141">
    <property type="entry name" value="hisC"/>
    <property type="match status" value="1"/>
</dbReference>
<protein>
    <recommendedName>
        <fullName evidence="11">Histidinol-phosphate aminotransferase</fullName>
        <ecNumber evidence="11">2.6.1.9</ecNumber>
    </recommendedName>
    <alternativeName>
        <fullName evidence="11">Imidazole acetol-phosphate transaminase</fullName>
    </alternativeName>
</protein>
<evidence type="ECO:0000256" key="2">
    <source>
        <dbReference type="ARBA" id="ARBA00005011"/>
    </source>
</evidence>
<dbReference type="PANTHER" id="PTHR42885">
    <property type="entry name" value="HISTIDINOL-PHOSPHATE AMINOTRANSFERASE-RELATED"/>
    <property type="match status" value="1"/>
</dbReference>
<evidence type="ECO:0000256" key="9">
    <source>
        <dbReference type="ARBA" id="ARBA00023102"/>
    </source>
</evidence>
<dbReference type="PANTHER" id="PTHR42885:SF2">
    <property type="entry name" value="HISTIDINOL-PHOSPHATE AMINOTRANSFERASE"/>
    <property type="match status" value="1"/>
</dbReference>
<keyword evidence="7 11" id="KW-0808">Transferase</keyword>
<evidence type="ECO:0000313" key="13">
    <source>
        <dbReference type="EMBL" id="AVP96917.1"/>
    </source>
</evidence>
<dbReference type="InterPro" id="IPR015421">
    <property type="entry name" value="PyrdxlP-dep_Trfase_major"/>
</dbReference>
<evidence type="ECO:0000313" key="14">
    <source>
        <dbReference type="Proteomes" id="UP000241074"/>
    </source>
</evidence>
<comment type="pathway">
    <text evidence="2 11">Amino-acid biosynthesis; L-histidine biosynthesis; L-histidine from 5-phospho-alpha-D-ribose 1-diphosphate: step 7/9.</text>
</comment>
<keyword evidence="14" id="KW-1185">Reference proteome</keyword>
<reference evidence="13 14" key="2">
    <citation type="submission" date="2018-03" db="EMBL/GenBank/DDBJ databases">
        <authorList>
            <person name="Keele B.F."/>
        </authorList>
    </citation>
    <scope>NUCLEOTIDE SEQUENCE [LARGE SCALE GENOMIC DNA]</scope>
    <source>
        <strain evidence="13 14">D13</strain>
    </source>
</reference>
<keyword evidence="6 11" id="KW-0028">Amino-acid biosynthesis</keyword>
<sequence length="367" mass="38613">MSILNLARPDILAMTGYSSARMEAAGGRIFLNANEAPTSPIDGEPCNRYPEPQPDALRAAVAQYLGVTPPQCLVGRGSDEAIDLLTRAFCRAGEDAVLISPPTFGMYAVCARIQNARVLEVPASATAAFAYPLDDALAALASDQAGQIKLVYLCSPNNPTGQVVPTPVLDAMLAATRGRAVLVVDEAYQEFADTPSALTRLPEAEHLVVLRTLSKAHGLAGERLGIAIAAPEIIALLQKIMAPYPLPQSSVARGLSVLAPAALTRTAERIAMMNAERERLRARLADSPLLTAVLPSDANFLAVRCLDAAALYQDLLSQGIVLRSLQKYPGLGDALRISIGTPAENDALLAALGCDLATSPLVRTEAA</sequence>
<dbReference type="SUPFAM" id="SSF53383">
    <property type="entry name" value="PLP-dependent transferases"/>
    <property type="match status" value="1"/>
</dbReference>
<evidence type="ECO:0000256" key="5">
    <source>
        <dbReference type="ARBA" id="ARBA00022576"/>
    </source>
</evidence>
<dbReference type="InterPro" id="IPR005861">
    <property type="entry name" value="HisP_aminotrans"/>
</dbReference>
<accession>A0A2P1PPZ8</accession>
<keyword evidence="5 11" id="KW-0032">Aminotransferase</keyword>
<comment type="subunit">
    <text evidence="4 11">Homodimer.</text>
</comment>
<comment type="catalytic activity">
    <reaction evidence="10 11">
        <text>L-histidinol phosphate + 2-oxoglutarate = 3-(imidazol-4-yl)-2-oxopropyl phosphate + L-glutamate</text>
        <dbReference type="Rhea" id="RHEA:23744"/>
        <dbReference type="ChEBI" id="CHEBI:16810"/>
        <dbReference type="ChEBI" id="CHEBI:29985"/>
        <dbReference type="ChEBI" id="CHEBI:57766"/>
        <dbReference type="ChEBI" id="CHEBI:57980"/>
        <dbReference type="EC" id="2.6.1.9"/>
    </reaction>
</comment>
<dbReference type="HAMAP" id="MF_01023">
    <property type="entry name" value="HisC_aminotrans_2"/>
    <property type="match status" value="1"/>
</dbReference>
<dbReference type="KEGG" id="xba:C7S18_06745"/>
<gene>
    <name evidence="11 13" type="primary">hisC</name>
    <name evidence="13" type="ORF">C7S18_06745</name>
</gene>
<dbReference type="Gene3D" id="3.40.640.10">
    <property type="entry name" value="Type I PLP-dependent aspartate aminotransferase-like (Major domain)"/>
    <property type="match status" value="1"/>
</dbReference>
<feature type="modified residue" description="N6-(pyridoxal phosphate)lysine" evidence="11">
    <location>
        <position position="215"/>
    </location>
</feature>
<comment type="cofactor">
    <cofactor evidence="1 11">
        <name>pyridoxal 5'-phosphate</name>
        <dbReference type="ChEBI" id="CHEBI:597326"/>
    </cofactor>
</comment>
<dbReference type="Proteomes" id="UP000241074">
    <property type="component" value="Chromosome"/>
</dbReference>
<name>A0A2P1PPZ8_9GAMM</name>
<dbReference type="UniPathway" id="UPA00031">
    <property type="reaction ID" value="UER00012"/>
</dbReference>
<evidence type="ECO:0000256" key="7">
    <source>
        <dbReference type="ARBA" id="ARBA00022679"/>
    </source>
</evidence>
<dbReference type="InterPro" id="IPR004839">
    <property type="entry name" value="Aminotransferase_I/II_large"/>
</dbReference>
<dbReference type="OrthoDB" id="9813612at2"/>
<feature type="domain" description="Aminotransferase class I/classII large" evidence="12">
    <location>
        <begin position="42"/>
        <end position="352"/>
    </location>
</feature>
<dbReference type="GO" id="GO:0030170">
    <property type="term" value="F:pyridoxal phosphate binding"/>
    <property type="evidence" value="ECO:0007669"/>
    <property type="project" value="InterPro"/>
</dbReference>
<dbReference type="CDD" id="cd00609">
    <property type="entry name" value="AAT_like"/>
    <property type="match status" value="1"/>
</dbReference>
<dbReference type="Pfam" id="PF00155">
    <property type="entry name" value="Aminotran_1_2"/>
    <property type="match status" value="1"/>
</dbReference>
<dbReference type="EC" id="2.6.1.9" evidence="11"/>